<evidence type="ECO:0000259" key="2">
    <source>
        <dbReference type="Pfam" id="PF22725"/>
    </source>
</evidence>
<organism evidence="3 4">
    <name type="scientific">Roseobacter litoralis (strain ATCC 49566 / DSM 6996 / JCM 21268 / NBRC 15278 / OCh 149)</name>
    <dbReference type="NCBI Taxonomy" id="391595"/>
    <lineage>
        <taxon>Bacteria</taxon>
        <taxon>Pseudomonadati</taxon>
        <taxon>Pseudomonadota</taxon>
        <taxon>Alphaproteobacteria</taxon>
        <taxon>Rhodobacterales</taxon>
        <taxon>Roseobacteraceae</taxon>
        <taxon>Roseobacter</taxon>
    </lineage>
</organism>
<dbReference type="Pfam" id="PF01408">
    <property type="entry name" value="GFO_IDH_MocA"/>
    <property type="match status" value="1"/>
</dbReference>
<gene>
    <name evidence="3" type="ordered locus">RLO149_c038740</name>
</gene>
<dbReference type="PANTHER" id="PTHR43249:SF1">
    <property type="entry name" value="D-GLUCOSIDE 3-DEHYDROGENASE"/>
    <property type="match status" value="1"/>
</dbReference>
<accession>F7ZD17</accession>
<sequence length="350" mass="37534">MLNVAILGAGIGAQHLAAYQALPHLFRVAALVDKDQTRAEVLRGTHDFLITPDWDGVFAMPDIDLIDICLPPHLHLPVTLKALAAGKNVICEKPLATSLAGVEQIAQSTRQHNRTVYPVFQYRYGPAFTQLRHLQHAGLLGQPLVASMETHWARDGDYYAVPWRGTWAGEQGGAVLGHAIHAHDLLTHFMGPVRSVSAVTTTRVNPIETEDCAAITFEMVNGAIATSNITLGAARDETRLRFVFEKLTATSGTTPYAPGTSDWSFIARNPKDQPTIENALASAPIKPPGFEGFLSAVAADLAGRPSNSVPLADGAASIELVTAIYHSARSGARVSLPLPSAHPLFNGWIP</sequence>
<evidence type="ECO:0000313" key="3">
    <source>
        <dbReference type="EMBL" id="AEI95778.1"/>
    </source>
</evidence>
<dbReference type="SUPFAM" id="SSF55347">
    <property type="entry name" value="Glyceraldehyde-3-phosphate dehydrogenase-like, C-terminal domain"/>
    <property type="match status" value="1"/>
</dbReference>
<dbReference type="EMBL" id="CP002623">
    <property type="protein sequence ID" value="AEI95778.1"/>
    <property type="molecule type" value="Genomic_DNA"/>
</dbReference>
<dbReference type="HOGENOM" id="CLU_023194_1_0_5"/>
<dbReference type="Gene3D" id="3.40.50.720">
    <property type="entry name" value="NAD(P)-binding Rossmann-like Domain"/>
    <property type="match status" value="1"/>
</dbReference>
<reference evidence="3 4" key="1">
    <citation type="journal article" date="2011" name="BMC Genomics">
        <title>Comparative genome analysis and genome-guided physiological analysis of Roseobacter litoralis.</title>
        <authorList>
            <person name="Kalhoefer D."/>
            <person name="Thole S."/>
            <person name="Voget S."/>
            <person name="Lehmann R."/>
            <person name="Liesegang H."/>
            <person name="Wollher A."/>
            <person name="Daniel R."/>
            <person name="Simon M."/>
            <person name="Brinkhoff T."/>
        </authorList>
    </citation>
    <scope>NUCLEOTIDE SEQUENCE [LARGE SCALE GENOMIC DNA]</scope>
    <source>
        <strain evidence="4">ATCC 49566 / DSM 6996 / JCM 21268 / NBRC 15278 / OCh 149</strain>
    </source>
</reference>
<dbReference type="InterPro" id="IPR000683">
    <property type="entry name" value="Gfo/Idh/MocA-like_OxRdtase_N"/>
</dbReference>
<dbReference type="InterPro" id="IPR055170">
    <property type="entry name" value="GFO_IDH_MocA-like_dom"/>
</dbReference>
<dbReference type="eggNOG" id="COG0673">
    <property type="taxonomic scope" value="Bacteria"/>
</dbReference>
<evidence type="ECO:0000259" key="1">
    <source>
        <dbReference type="Pfam" id="PF01408"/>
    </source>
</evidence>
<dbReference type="GO" id="GO:0000166">
    <property type="term" value="F:nucleotide binding"/>
    <property type="evidence" value="ECO:0007669"/>
    <property type="project" value="InterPro"/>
</dbReference>
<proteinExistence type="predicted"/>
<dbReference type="SUPFAM" id="SSF51735">
    <property type="entry name" value="NAD(P)-binding Rossmann-fold domains"/>
    <property type="match status" value="1"/>
</dbReference>
<keyword evidence="4" id="KW-1185">Reference proteome</keyword>
<protein>
    <submittedName>
        <fullName evidence="3">Oxidoreductase</fullName>
    </submittedName>
</protein>
<dbReference type="PANTHER" id="PTHR43249">
    <property type="entry name" value="UDP-N-ACETYL-2-AMINO-2-DEOXY-D-GLUCURONATE OXIDASE"/>
    <property type="match status" value="1"/>
</dbReference>
<dbReference type="Pfam" id="PF22725">
    <property type="entry name" value="GFO_IDH_MocA_C3"/>
    <property type="match status" value="1"/>
</dbReference>
<dbReference type="OrthoDB" id="9792935at2"/>
<name>F7ZD17_ROSLO</name>
<dbReference type="STRING" id="391595.RLO149_c038740"/>
<feature type="domain" description="Gfo/Idh/MocA-like oxidoreductase N-terminal" evidence="1">
    <location>
        <begin position="2"/>
        <end position="117"/>
    </location>
</feature>
<dbReference type="AlphaFoldDB" id="F7ZD17"/>
<dbReference type="InterPro" id="IPR036291">
    <property type="entry name" value="NAD(P)-bd_dom_sf"/>
</dbReference>
<dbReference type="Gene3D" id="3.30.360.10">
    <property type="entry name" value="Dihydrodipicolinate Reductase, domain 2"/>
    <property type="match status" value="1"/>
</dbReference>
<dbReference type="RefSeq" id="WP_013963660.1">
    <property type="nucleotide sequence ID" value="NC_015730.1"/>
</dbReference>
<evidence type="ECO:0000313" key="4">
    <source>
        <dbReference type="Proteomes" id="UP000001353"/>
    </source>
</evidence>
<feature type="domain" description="GFO/IDH/MocA-like oxidoreductase" evidence="2">
    <location>
        <begin position="128"/>
        <end position="246"/>
    </location>
</feature>
<dbReference type="KEGG" id="rli:RLO149_c038740"/>
<dbReference type="InterPro" id="IPR052515">
    <property type="entry name" value="Gfo/Idh/MocA_Oxidoreductase"/>
</dbReference>
<dbReference type="Proteomes" id="UP000001353">
    <property type="component" value="Chromosome"/>
</dbReference>